<evidence type="ECO:0000313" key="1">
    <source>
        <dbReference type="EMBL" id="KAI7813608.1"/>
    </source>
</evidence>
<keyword evidence="2" id="KW-1185">Reference proteome</keyword>
<dbReference type="AlphaFoldDB" id="A0A9W7X408"/>
<gene>
    <name evidence="1" type="ORF">IRJ41_023222</name>
</gene>
<proteinExistence type="predicted"/>
<accession>A0A9W7X408</accession>
<reference evidence="1" key="1">
    <citation type="submission" date="2021-02" db="EMBL/GenBank/DDBJ databases">
        <title>Comparative genomics reveals that relaxation of natural selection precedes convergent phenotypic evolution of cavefish.</title>
        <authorList>
            <person name="Peng Z."/>
        </authorList>
    </citation>
    <scope>NUCLEOTIDE SEQUENCE</scope>
    <source>
        <tissue evidence="1">Muscle</tissue>
    </source>
</reference>
<dbReference type="Proteomes" id="UP001059041">
    <property type="component" value="Linkage Group LG2"/>
</dbReference>
<sequence>MCADTYVVVFPLIAAVSGRSSREERSRSSLPTLTAFNNPNCSHSPADIKAYLSLALSPRRWAHLLCELLGECLSFNRLYPH</sequence>
<name>A0A9W7X408_TRIRA</name>
<organism evidence="1 2">
    <name type="scientific">Triplophysa rosa</name>
    <name type="common">Cave loach</name>
    <dbReference type="NCBI Taxonomy" id="992332"/>
    <lineage>
        <taxon>Eukaryota</taxon>
        <taxon>Metazoa</taxon>
        <taxon>Chordata</taxon>
        <taxon>Craniata</taxon>
        <taxon>Vertebrata</taxon>
        <taxon>Euteleostomi</taxon>
        <taxon>Actinopterygii</taxon>
        <taxon>Neopterygii</taxon>
        <taxon>Teleostei</taxon>
        <taxon>Ostariophysi</taxon>
        <taxon>Cypriniformes</taxon>
        <taxon>Nemacheilidae</taxon>
        <taxon>Triplophysa</taxon>
    </lineage>
</organism>
<dbReference type="EMBL" id="JAFHDT010000002">
    <property type="protein sequence ID" value="KAI7813608.1"/>
    <property type="molecule type" value="Genomic_DNA"/>
</dbReference>
<protein>
    <submittedName>
        <fullName evidence="1">Uncharacterized protein</fullName>
    </submittedName>
</protein>
<comment type="caution">
    <text evidence="1">The sequence shown here is derived from an EMBL/GenBank/DDBJ whole genome shotgun (WGS) entry which is preliminary data.</text>
</comment>
<evidence type="ECO:0000313" key="2">
    <source>
        <dbReference type="Proteomes" id="UP001059041"/>
    </source>
</evidence>